<evidence type="ECO:0000313" key="3">
    <source>
        <dbReference type="Proteomes" id="UP000636960"/>
    </source>
</evidence>
<feature type="compositionally biased region" description="Polar residues" evidence="1">
    <location>
        <begin position="57"/>
        <end position="71"/>
    </location>
</feature>
<comment type="caution">
    <text evidence="2">The sequence shown here is derived from an EMBL/GenBank/DDBJ whole genome shotgun (WGS) entry which is preliminary data.</text>
</comment>
<proteinExistence type="predicted"/>
<sequence length="312" mass="33541">MIPPDVRPNTPPTPDATIVSWPSDDPPARRAPTARTDRRPSPLPHRKPAQHLDPTTKAESQSPKPAPSSDSTKTDGILARRDPVPGGVQAQLRYFLGGGGPPCMGGGKFDVTATDSGRRDHISAPDMNTICVYEARPGIRLDVTLTSPSGRLIRAWSVVPADERPITLSLRSLPHDEMGNHIVQAIQGSRSVAKSVEVRNVRHPQLIPYVDDRHGQPGSFPPTSPLGTTFRVAVGGFAPHSVVPLRIYGAKLVSEPGYASGYVTSHPVRVDALGFGIWELRTSAVDPADCYLVTHESISEDDVTGGVEFCLR</sequence>
<evidence type="ECO:0000313" key="2">
    <source>
        <dbReference type="EMBL" id="GIE94964.1"/>
    </source>
</evidence>
<feature type="compositionally biased region" description="Pro residues" evidence="1">
    <location>
        <begin position="1"/>
        <end position="14"/>
    </location>
</feature>
<name>A0A919JWM5_9ACTN</name>
<dbReference type="EMBL" id="BOMV01000021">
    <property type="protein sequence ID" value="GIE94964.1"/>
    <property type="molecule type" value="Genomic_DNA"/>
</dbReference>
<reference evidence="2" key="1">
    <citation type="submission" date="2021-01" db="EMBL/GenBank/DDBJ databases">
        <title>Whole genome shotgun sequence of Actinoplanes rishiriensis NBRC 108556.</title>
        <authorList>
            <person name="Komaki H."/>
            <person name="Tamura T."/>
        </authorList>
    </citation>
    <scope>NUCLEOTIDE SEQUENCE</scope>
    <source>
        <strain evidence="2">NBRC 108556</strain>
    </source>
</reference>
<organism evidence="2 3">
    <name type="scientific">Paractinoplanes rishiriensis</name>
    <dbReference type="NCBI Taxonomy" id="1050105"/>
    <lineage>
        <taxon>Bacteria</taxon>
        <taxon>Bacillati</taxon>
        <taxon>Actinomycetota</taxon>
        <taxon>Actinomycetes</taxon>
        <taxon>Micromonosporales</taxon>
        <taxon>Micromonosporaceae</taxon>
        <taxon>Paractinoplanes</taxon>
    </lineage>
</organism>
<dbReference type="AlphaFoldDB" id="A0A919JWM5"/>
<gene>
    <name evidence="2" type="ORF">Ari01nite_24290</name>
</gene>
<feature type="region of interest" description="Disordered" evidence="1">
    <location>
        <begin position="1"/>
        <end position="85"/>
    </location>
</feature>
<dbReference type="Proteomes" id="UP000636960">
    <property type="component" value="Unassembled WGS sequence"/>
</dbReference>
<evidence type="ECO:0000256" key="1">
    <source>
        <dbReference type="SAM" id="MobiDB-lite"/>
    </source>
</evidence>
<accession>A0A919JWM5</accession>
<protein>
    <submittedName>
        <fullName evidence="2">Uncharacterized protein</fullName>
    </submittedName>
</protein>
<keyword evidence="3" id="KW-1185">Reference proteome</keyword>